<feature type="transmembrane region" description="Helical" evidence="7">
    <location>
        <begin position="38"/>
        <end position="57"/>
    </location>
</feature>
<evidence type="ECO:0000256" key="5">
    <source>
        <dbReference type="ARBA" id="ARBA00023136"/>
    </source>
</evidence>
<reference evidence="8" key="1">
    <citation type="submission" date="2019-05" db="EMBL/GenBank/DDBJ databases">
        <title>Annotation for the trematode Fasciolopsis buski.</title>
        <authorList>
            <person name="Choi Y.-J."/>
        </authorList>
    </citation>
    <scope>NUCLEOTIDE SEQUENCE</scope>
    <source>
        <strain evidence="8">HT</strain>
        <tissue evidence="8">Whole worm</tissue>
    </source>
</reference>
<dbReference type="EMBL" id="LUCM01001771">
    <property type="protein sequence ID" value="KAA0198390.1"/>
    <property type="molecule type" value="Genomic_DNA"/>
</dbReference>
<name>A0A8E0VNC4_9TREM</name>
<comment type="subcellular location">
    <subcellularLocation>
        <location evidence="1">Membrane</location>
        <topology evidence="1">Multi-pass membrane protein</topology>
    </subcellularLocation>
</comment>
<dbReference type="InterPro" id="IPR005045">
    <property type="entry name" value="CDC50/LEM3_fam"/>
</dbReference>
<dbReference type="GO" id="GO:0005783">
    <property type="term" value="C:endoplasmic reticulum"/>
    <property type="evidence" value="ECO:0007669"/>
    <property type="project" value="TreeGrafter"/>
</dbReference>
<feature type="transmembrane region" description="Helical" evidence="7">
    <location>
        <begin position="309"/>
        <end position="333"/>
    </location>
</feature>
<keyword evidence="5 6" id="KW-0472">Membrane</keyword>
<evidence type="ECO:0000313" key="9">
    <source>
        <dbReference type="Proteomes" id="UP000728185"/>
    </source>
</evidence>
<dbReference type="OrthoDB" id="340608at2759"/>
<dbReference type="GO" id="GO:0005794">
    <property type="term" value="C:Golgi apparatus"/>
    <property type="evidence" value="ECO:0007669"/>
    <property type="project" value="TreeGrafter"/>
</dbReference>
<dbReference type="PANTHER" id="PTHR10926:SF0">
    <property type="entry name" value="CDC50, ISOFORM A"/>
    <property type="match status" value="1"/>
</dbReference>
<keyword evidence="3 7" id="KW-0812">Transmembrane</keyword>
<evidence type="ECO:0000256" key="4">
    <source>
        <dbReference type="ARBA" id="ARBA00022989"/>
    </source>
</evidence>
<evidence type="ECO:0000256" key="2">
    <source>
        <dbReference type="ARBA" id="ARBA00009457"/>
    </source>
</evidence>
<keyword evidence="4 7" id="KW-1133">Transmembrane helix</keyword>
<gene>
    <name evidence="8" type="ORF">FBUS_08548</name>
</gene>
<dbReference type="GO" id="GO:0005886">
    <property type="term" value="C:plasma membrane"/>
    <property type="evidence" value="ECO:0007669"/>
    <property type="project" value="TreeGrafter"/>
</dbReference>
<dbReference type="PIRSF" id="PIRSF015840">
    <property type="entry name" value="DUF284_TM_euk"/>
    <property type="match status" value="1"/>
</dbReference>
<dbReference type="AlphaFoldDB" id="A0A8E0VNC4"/>
<dbReference type="Pfam" id="PF03381">
    <property type="entry name" value="CDC50"/>
    <property type="match status" value="1"/>
</dbReference>
<evidence type="ECO:0000256" key="3">
    <source>
        <dbReference type="ARBA" id="ARBA00022692"/>
    </source>
</evidence>
<evidence type="ECO:0000256" key="7">
    <source>
        <dbReference type="SAM" id="Phobius"/>
    </source>
</evidence>
<accession>A0A8E0VNC4</accession>
<evidence type="ECO:0000313" key="8">
    <source>
        <dbReference type="EMBL" id="KAA0198390.1"/>
    </source>
</evidence>
<evidence type="ECO:0000256" key="1">
    <source>
        <dbReference type="ARBA" id="ARBA00004141"/>
    </source>
</evidence>
<proteinExistence type="inferred from homology"/>
<keyword evidence="9" id="KW-1185">Reference proteome</keyword>
<organism evidence="8 9">
    <name type="scientific">Fasciolopsis buskii</name>
    <dbReference type="NCBI Taxonomy" id="27845"/>
    <lineage>
        <taxon>Eukaryota</taxon>
        <taxon>Metazoa</taxon>
        <taxon>Spiralia</taxon>
        <taxon>Lophotrochozoa</taxon>
        <taxon>Platyhelminthes</taxon>
        <taxon>Trematoda</taxon>
        <taxon>Digenea</taxon>
        <taxon>Plagiorchiida</taxon>
        <taxon>Echinostomata</taxon>
        <taxon>Echinostomatoidea</taxon>
        <taxon>Fasciolidae</taxon>
        <taxon>Fasciolopsis</taxon>
    </lineage>
</organism>
<protein>
    <submittedName>
        <fullName evidence="8">Cell cycle control protein 50A</fullName>
    </submittedName>
</protein>
<sequence>MNMELLEASSHSRRPKDSPFFQQRLHAWQPVFTAKKSAATFIVMGVVFIPVGVVLLITSNNVTEYVVDYTNCVDNATAKPCSEQLGVNNSCKCITTVRVTSDIPGPVYFYYGLKNFYQNHRRYGRSKSDAQLLGQKVASSSLTNCAPYATVETGGVTKAVLPCGAIANSIFNDTFAVTYNSDTKPATVVKMTNKGIAWKSDIDRKYGVLTQEAAADTVKPPNWPSDEFGRTSDPFKSDEELMVWMRVAALPDFRKLHRIVIHEGDFANGLPAGNYTVTIQYSFPVTGFGGKKSFIIGNVSWLGGKNNTLGVTCIVTGVLHLILGIAFLIVHIYSMRRAVWNSESTDSRATDIPAQTSYL</sequence>
<comment type="caution">
    <text evidence="8">The sequence shown here is derived from an EMBL/GenBank/DDBJ whole genome shotgun (WGS) entry which is preliminary data.</text>
</comment>
<dbReference type="Proteomes" id="UP000728185">
    <property type="component" value="Unassembled WGS sequence"/>
</dbReference>
<comment type="similarity">
    <text evidence="2 6">Belongs to the CDC50/LEM3 family.</text>
</comment>
<evidence type="ECO:0000256" key="6">
    <source>
        <dbReference type="PIRNR" id="PIRNR015840"/>
    </source>
</evidence>
<dbReference type="PANTHER" id="PTHR10926">
    <property type="entry name" value="CELL CYCLE CONTROL PROTEIN 50"/>
    <property type="match status" value="1"/>
</dbReference>